<dbReference type="Pfam" id="PF05176">
    <property type="entry name" value="ATP-synt_10"/>
    <property type="match status" value="1"/>
</dbReference>
<dbReference type="PANTHER" id="PTHR28106:SF1">
    <property type="entry name" value="MITOCHONDRIAL ATPASE COMPLEX SUBUNIT ATP10"/>
    <property type="match status" value="1"/>
</dbReference>
<keyword evidence="2" id="KW-1185">Reference proteome</keyword>
<protein>
    <submittedName>
        <fullName evidence="1">Uncharacterized protein</fullName>
    </submittedName>
</protein>
<dbReference type="EMBL" id="JASFZW010000005">
    <property type="protein sequence ID" value="KAK2078167.1"/>
    <property type="molecule type" value="Genomic_DNA"/>
</dbReference>
<name>A0AAD9MIC0_PROWI</name>
<accession>A0AAD9MIC0</accession>
<comment type="caution">
    <text evidence="1">The sequence shown here is derived from an EMBL/GenBank/DDBJ whole genome shotgun (WGS) entry which is preliminary data.</text>
</comment>
<sequence>MVEDLQRGYFDDFREFRDKQGKVFAAEAFAPSKAAFFPKVEGETPDGGAAALPLPQSQANVTLVAVAFRAGAQDLIESWSVPYSEALQHEPDAALVMRAWPFRNLLLKGALSNQDKYKLKAEYVFHFGAHKPIAKALGLTNILTG</sequence>
<evidence type="ECO:0000313" key="1">
    <source>
        <dbReference type="EMBL" id="KAK2078167.1"/>
    </source>
</evidence>
<dbReference type="GO" id="GO:0005743">
    <property type="term" value="C:mitochondrial inner membrane"/>
    <property type="evidence" value="ECO:0007669"/>
    <property type="project" value="TreeGrafter"/>
</dbReference>
<dbReference type="GO" id="GO:0033615">
    <property type="term" value="P:mitochondrial proton-transporting ATP synthase complex assembly"/>
    <property type="evidence" value="ECO:0007669"/>
    <property type="project" value="TreeGrafter"/>
</dbReference>
<evidence type="ECO:0000313" key="2">
    <source>
        <dbReference type="Proteomes" id="UP001255856"/>
    </source>
</evidence>
<dbReference type="Proteomes" id="UP001255856">
    <property type="component" value="Unassembled WGS sequence"/>
</dbReference>
<proteinExistence type="predicted"/>
<organism evidence="1 2">
    <name type="scientific">Prototheca wickerhamii</name>
    <dbReference type="NCBI Taxonomy" id="3111"/>
    <lineage>
        <taxon>Eukaryota</taxon>
        <taxon>Viridiplantae</taxon>
        <taxon>Chlorophyta</taxon>
        <taxon>core chlorophytes</taxon>
        <taxon>Trebouxiophyceae</taxon>
        <taxon>Chlorellales</taxon>
        <taxon>Chlorellaceae</taxon>
        <taxon>Prototheca</taxon>
    </lineage>
</organism>
<dbReference type="PANTHER" id="PTHR28106">
    <property type="entry name" value="MITOCHONDRIAL ATPASE COMPLEX SUBUNIT ATP10"/>
    <property type="match status" value="1"/>
</dbReference>
<dbReference type="AlphaFoldDB" id="A0AAD9MIC0"/>
<reference evidence="1" key="1">
    <citation type="submission" date="2021-01" db="EMBL/GenBank/DDBJ databases">
        <authorList>
            <person name="Eckstrom K.M.E."/>
        </authorList>
    </citation>
    <scope>NUCLEOTIDE SEQUENCE</scope>
    <source>
        <strain evidence="1">UVCC 0001</strain>
    </source>
</reference>
<gene>
    <name evidence="1" type="ORF">QBZ16_004035</name>
</gene>
<dbReference type="InterPro" id="IPR007849">
    <property type="entry name" value="ATP10"/>
</dbReference>